<dbReference type="Proteomes" id="UP000316330">
    <property type="component" value="Unassembled WGS sequence"/>
</dbReference>
<organism evidence="1 2">
    <name type="scientific">Cohnella terricola</name>
    <dbReference type="NCBI Taxonomy" id="1289167"/>
    <lineage>
        <taxon>Bacteria</taxon>
        <taxon>Bacillati</taxon>
        <taxon>Bacillota</taxon>
        <taxon>Bacilli</taxon>
        <taxon>Bacillales</taxon>
        <taxon>Paenibacillaceae</taxon>
        <taxon>Cohnella</taxon>
    </lineage>
</organism>
<dbReference type="EMBL" id="VNJJ01000004">
    <property type="protein sequence ID" value="TVY01334.1"/>
    <property type="molecule type" value="Genomic_DNA"/>
</dbReference>
<gene>
    <name evidence="1" type="ORF">FPZ45_09350</name>
</gene>
<dbReference type="PANTHER" id="PTHR11122:SF13">
    <property type="entry name" value="GLUCOSE-6-PHOSPHATE 1-EPIMERASE"/>
    <property type="match status" value="1"/>
</dbReference>
<sequence>MIQEEYPLAANANYEVRTYSDGYPLYELKDLGTNSSFVICPERGGIVISCRLRGQELFYLDRDTFLNPQANIRGGNPVLFPICGQLVNGQYEWNGRTYRMNNHGVARTSPWEVLNTDTDDSASITLALQSNEETLAAFPFKFELRFTYRLKDGALSIEQQYINKSQEDMPMVAGFHPYFATESKNLNYRTDATRLLDYNDKSEKAFDGYLQLEGMAESAALLDAKKPEIVFPLSQDRNIRLSYSEQFRYVVLWTVEDKPFVCVEPWTALNEALNDKKGLLMVAPGETLNLELNFALEG</sequence>
<proteinExistence type="predicted"/>
<dbReference type="AlphaFoldDB" id="A0A559JN71"/>
<protein>
    <submittedName>
        <fullName evidence="1">Aldose epimerase</fullName>
    </submittedName>
</protein>
<dbReference type="Pfam" id="PF01263">
    <property type="entry name" value="Aldose_epim"/>
    <property type="match status" value="1"/>
</dbReference>
<keyword evidence="2" id="KW-1185">Reference proteome</keyword>
<dbReference type="InterPro" id="IPR011013">
    <property type="entry name" value="Gal_mutarotase_sf_dom"/>
</dbReference>
<comment type="caution">
    <text evidence="1">The sequence shown here is derived from an EMBL/GenBank/DDBJ whole genome shotgun (WGS) entry which is preliminary data.</text>
</comment>
<dbReference type="SUPFAM" id="SSF74650">
    <property type="entry name" value="Galactose mutarotase-like"/>
    <property type="match status" value="1"/>
</dbReference>
<dbReference type="GO" id="GO:0030246">
    <property type="term" value="F:carbohydrate binding"/>
    <property type="evidence" value="ECO:0007669"/>
    <property type="project" value="InterPro"/>
</dbReference>
<dbReference type="InterPro" id="IPR008183">
    <property type="entry name" value="Aldose_1/G6P_1-epimerase"/>
</dbReference>
<accession>A0A559JN71</accession>
<dbReference type="InterPro" id="IPR014718">
    <property type="entry name" value="GH-type_carb-bd"/>
</dbReference>
<evidence type="ECO:0000313" key="1">
    <source>
        <dbReference type="EMBL" id="TVY01334.1"/>
    </source>
</evidence>
<dbReference type="OrthoDB" id="9795355at2"/>
<evidence type="ECO:0000313" key="2">
    <source>
        <dbReference type="Proteomes" id="UP000316330"/>
    </source>
</evidence>
<dbReference type="GO" id="GO:0016853">
    <property type="term" value="F:isomerase activity"/>
    <property type="evidence" value="ECO:0007669"/>
    <property type="project" value="InterPro"/>
</dbReference>
<dbReference type="Gene3D" id="2.70.98.10">
    <property type="match status" value="1"/>
</dbReference>
<name>A0A559JN71_9BACL</name>
<reference evidence="1 2" key="1">
    <citation type="submission" date="2019-07" db="EMBL/GenBank/DDBJ databases">
        <authorList>
            <person name="Kim J."/>
        </authorList>
    </citation>
    <scope>NUCLEOTIDE SEQUENCE [LARGE SCALE GENOMIC DNA]</scope>
    <source>
        <strain evidence="1 2">G13</strain>
    </source>
</reference>
<dbReference type="PANTHER" id="PTHR11122">
    <property type="entry name" value="APOSPORY-ASSOCIATED PROTEIN C-RELATED"/>
    <property type="match status" value="1"/>
</dbReference>
<dbReference type="GO" id="GO:0005975">
    <property type="term" value="P:carbohydrate metabolic process"/>
    <property type="evidence" value="ECO:0007669"/>
    <property type="project" value="InterPro"/>
</dbReference>